<dbReference type="EMBL" id="LIAE01005496">
    <property type="protein sequence ID" value="PAV93299.1"/>
    <property type="molecule type" value="Genomic_DNA"/>
</dbReference>
<organism evidence="2 3">
    <name type="scientific">Diploscapter pachys</name>
    <dbReference type="NCBI Taxonomy" id="2018661"/>
    <lineage>
        <taxon>Eukaryota</taxon>
        <taxon>Metazoa</taxon>
        <taxon>Ecdysozoa</taxon>
        <taxon>Nematoda</taxon>
        <taxon>Chromadorea</taxon>
        <taxon>Rhabditida</taxon>
        <taxon>Rhabditina</taxon>
        <taxon>Rhabditomorpha</taxon>
        <taxon>Rhabditoidea</taxon>
        <taxon>Rhabditidae</taxon>
        <taxon>Diploscapter</taxon>
    </lineage>
</organism>
<sequence length="183" mass="20047">MRGSAVRSPASWCASGPLSPKSRRIWWSSPRSGRAGRKHHPAARRQQRRVQRHGRRRAIVDPIEHVLAAAPDRRQAGQELGPDGRRVDQPDVIERLSRQEGERHLQRPPPFAAAAPVGDELRGIVREGAGRRVAHGQQLPAGHRPLVVGVGELPLQGDAGDMLFARIEPFVVAARSACGRIPC</sequence>
<gene>
    <name evidence="2" type="ORF">WR25_00235</name>
</gene>
<evidence type="ECO:0000313" key="2">
    <source>
        <dbReference type="EMBL" id="PAV93299.1"/>
    </source>
</evidence>
<feature type="region of interest" description="Disordered" evidence="1">
    <location>
        <begin position="1"/>
        <end position="55"/>
    </location>
</feature>
<keyword evidence="3" id="KW-1185">Reference proteome</keyword>
<proteinExistence type="predicted"/>
<name>A0A2A2M4E8_9BILA</name>
<accession>A0A2A2M4E8</accession>
<dbReference type="AlphaFoldDB" id="A0A2A2M4E8"/>
<dbReference type="Proteomes" id="UP000218231">
    <property type="component" value="Unassembled WGS sequence"/>
</dbReference>
<protein>
    <submittedName>
        <fullName evidence="2">Uncharacterized protein</fullName>
    </submittedName>
</protein>
<evidence type="ECO:0000256" key="1">
    <source>
        <dbReference type="SAM" id="MobiDB-lite"/>
    </source>
</evidence>
<feature type="region of interest" description="Disordered" evidence="1">
    <location>
        <begin position="71"/>
        <end position="90"/>
    </location>
</feature>
<reference evidence="2 3" key="1">
    <citation type="journal article" date="2017" name="Curr. Biol.">
        <title>Genome architecture and evolution of a unichromosomal asexual nematode.</title>
        <authorList>
            <person name="Fradin H."/>
            <person name="Zegar C."/>
            <person name="Gutwein M."/>
            <person name="Lucas J."/>
            <person name="Kovtun M."/>
            <person name="Corcoran D."/>
            <person name="Baugh L.R."/>
            <person name="Kiontke K."/>
            <person name="Gunsalus K."/>
            <person name="Fitch D.H."/>
            <person name="Piano F."/>
        </authorList>
    </citation>
    <scope>NUCLEOTIDE SEQUENCE [LARGE SCALE GENOMIC DNA]</scope>
    <source>
        <strain evidence="2">PF1309</strain>
    </source>
</reference>
<comment type="caution">
    <text evidence="2">The sequence shown here is derived from an EMBL/GenBank/DDBJ whole genome shotgun (WGS) entry which is preliminary data.</text>
</comment>
<evidence type="ECO:0000313" key="3">
    <source>
        <dbReference type="Proteomes" id="UP000218231"/>
    </source>
</evidence>
<feature type="compositionally biased region" description="Basic residues" evidence="1">
    <location>
        <begin position="34"/>
        <end position="55"/>
    </location>
</feature>